<dbReference type="AlphaFoldDB" id="A0AAD1VX44"/>
<keyword evidence="12" id="KW-1185">Reference proteome</keyword>
<dbReference type="InterPro" id="IPR003599">
    <property type="entry name" value="Ig_sub"/>
</dbReference>
<feature type="chain" id="PRO_5042255279" evidence="9">
    <location>
        <begin position="37"/>
        <end position="385"/>
    </location>
</feature>
<evidence type="ECO:0000256" key="3">
    <source>
        <dbReference type="ARBA" id="ARBA00022734"/>
    </source>
</evidence>
<evidence type="ECO:0000256" key="8">
    <source>
        <dbReference type="SAM" id="MobiDB-lite"/>
    </source>
</evidence>
<dbReference type="GO" id="GO:0005886">
    <property type="term" value="C:plasma membrane"/>
    <property type="evidence" value="ECO:0007669"/>
    <property type="project" value="TreeGrafter"/>
</dbReference>
<dbReference type="PROSITE" id="PS50835">
    <property type="entry name" value="IG_LIKE"/>
    <property type="match status" value="1"/>
</dbReference>
<organism evidence="11 12">
    <name type="scientific">Pelobates cultripes</name>
    <name type="common">Western spadefoot toad</name>
    <dbReference type="NCBI Taxonomy" id="61616"/>
    <lineage>
        <taxon>Eukaryota</taxon>
        <taxon>Metazoa</taxon>
        <taxon>Chordata</taxon>
        <taxon>Craniata</taxon>
        <taxon>Vertebrata</taxon>
        <taxon>Euteleostomi</taxon>
        <taxon>Amphibia</taxon>
        <taxon>Batrachia</taxon>
        <taxon>Anura</taxon>
        <taxon>Pelobatoidea</taxon>
        <taxon>Pelobatidae</taxon>
        <taxon>Pelobates</taxon>
    </lineage>
</organism>
<dbReference type="InterPro" id="IPR036179">
    <property type="entry name" value="Ig-like_dom_sf"/>
</dbReference>
<keyword evidence="4" id="KW-0130">Cell adhesion</keyword>
<reference evidence="11" key="1">
    <citation type="submission" date="2022-03" db="EMBL/GenBank/DDBJ databases">
        <authorList>
            <person name="Alioto T."/>
            <person name="Alioto T."/>
            <person name="Gomez Garrido J."/>
        </authorList>
    </citation>
    <scope>NUCLEOTIDE SEQUENCE</scope>
</reference>
<comment type="subcellular location">
    <subcellularLocation>
        <location evidence="1">Membrane</location>
        <topology evidence="1">Single-pass membrane protein</topology>
    </subcellularLocation>
</comment>
<keyword evidence="5" id="KW-1133">Transmembrane helix</keyword>
<dbReference type="GO" id="GO:0030246">
    <property type="term" value="F:carbohydrate binding"/>
    <property type="evidence" value="ECO:0007669"/>
    <property type="project" value="UniProtKB-KW"/>
</dbReference>
<dbReference type="InterPro" id="IPR007110">
    <property type="entry name" value="Ig-like_dom"/>
</dbReference>
<dbReference type="Pfam" id="PF07686">
    <property type="entry name" value="V-set"/>
    <property type="match status" value="2"/>
</dbReference>
<accession>A0AAD1VX44</accession>
<feature type="domain" description="Ig-like" evidence="10">
    <location>
        <begin position="150"/>
        <end position="265"/>
    </location>
</feature>
<name>A0AAD1VX44_PELCU</name>
<dbReference type="InterPro" id="IPR013106">
    <property type="entry name" value="Ig_V-set"/>
</dbReference>
<feature type="compositionally biased region" description="Polar residues" evidence="8">
    <location>
        <begin position="286"/>
        <end position="304"/>
    </location>
</feature>
<evidence type="ECO:0000259" key="10">
    <source>
        <dbReference type="PROSITE" id="PS50835"/>
    </source>
</evidence>
<keyword evidence="2" id="KW-0812">Transmembrane</keyword>
<evidence type="ECO:0000256" key="4">
    <source>
        <dbReference type="ARBA" id="ARBA00022889"/>
    </source>
</evidence>
<evidence type="ECO:0000256" key="1">
    <source>
        <dbReference type="ARBA" id="ARBA00004167"/>
    </source>
</evidence>
<evidence type="ECO:0000256" key="7">
    <source>
        <dbReference type="ARBA" id="ARBA00038361"/>
    </source>
</evidence>
<evidence type="ECO:0000313" key="11">
    <source>
        <dbReference type="EMBL" id="CAH2272613.1"/>
    </source>
</evidence>
<dbReference type="EMBL" id="OW240914">
    <property type="protein sequence ID" value="CAH2272613.1"/>
    <property type="molecule type" value="Genomic_DNA"/>
</dbReference>
<dbReference type="SUPFAM" id="SSF48726">
    <property type="entry name" value="Immunoglobulin"/>
    <property type="match status" value="2"/>
</dbReference>
<evidence type="ECO:0000256" key="9">
    <source>
        <dbReference type="SAM" id="SignalP"/>
    </source>
</evidence>
<keyword evidence="3" id="KW-0430">Lectin</keyword>
<protein>
    <submittedName>
        <fullName evidence="11">Sialic acid-binding Ig-like lectin 14</fullName>
    </submittedName>
</protein>
<evidence type="ECO:0000256" key="5">
    <source>
        <dbReference type="ARBA" id="ARBA00022989"/>
    </source>
</evidence>
<feature type="signal peptide" evidence="9">
    <location>
        <begin position="1"/>
        <end position="36"/>
    </location>
</feature>
<keyword evidence="9" id="KW-0732">Signal</keyword>
<sequence>MECPLTQLVPTIGASRIMDLTLLLLLFFQEIKQSSADYYCARQDRTIRVKEGGSTTIPCTFTYPEHVERSALEILWHDTEYGDCSNPTSIYNSNMNTAHDKYQGRISKMKNPIRNRTESIKIQRLNRTDGPVICCQVNIQNAEHTLSYFPSYGTHLLFSDQVWVDQLEAVPASLGEDVTIPCHINYTAGFIKKNLQQVIWTKGEKCLIADTTFTFQAKHGWSTLGYSNFSVVDFPNDVSLRIRNVQKEDTMIFCCSVKINETTFSAKHGTELVIKGQPNFRVPASSPFSRSSIRANEPPNKQTTGTTLSWHDAFLNLPSGIYSSCPGNLQHPYRLCLLELQYAKLNFLSLLSLDHSSFPLLSSSFPSSFFLLSLPSFFSFSDIVF</sequence>
<comment type="similarity">
    <text evidence="7">Belongs to the immunoglobulin superfamily. SIGLEC (sialic acid binding Ig-like lectin) family.</text>
</comment>
<dbReference type="PANTHER" id="PTHR12035">
    <property type="entry name" value="SIALIC ACID BINDING IMMUNOGLOBULIN-LIKE LECTIN"/>
    <property type="match status" value="1"/>
</dbReference>
<gene>
    <name evidence="11" type="ORF">PECUL_23A049815</name>
</gene>
<feature type="region of interest" description="Disordered" evidence="8">
    <location>
        <begin position="284"/>
        <end position="304"/>
    </location>
</feature>
<proteinExistence type="inferred from homology"/>
<dbReference type="Proteomes" id="UP001295444">
    <property type="component" value="Chromosome 03"/>
</dbReference>
<dbReference type="GO" id="GO:0007155">
    <property type="term" value="P:cell adhesion"/>
    <property type="evidence" value="ECO:0007669"/>
    <property type="project" value="UniProtKB-KW"/>
</dbReference>
<evidence type="ECO:0000256" key="6">
    <source>
        <dbReference type="ARBA" id="ARBA00023136"/>
    </source>
</evidence>
<dbReference type="Gene3D" id="2.60.40.10">
    <property type="entry name" value="Immunoglobulins"/>
    <property type="match status" value="2"/>
</dbReference>
<keyword evidence="6" id="KW-0472">Membrane</keyword>
<dbReference type="InterPro" id="IPR013783">
    <property type="entry name" value="Ig-like_fold"/>
</dbReference>
<evidence type="ECO:0000256" key="2">
    <source>
        <dbReference type="ARBA" id="ARBA00022692"/>
    </source>
</evidence>
<dbReference type="SMART" id="SM00409">
    <property type="entry name" value="IG"/>
    <property type="match status" value="2"/>
</dbReference>
<evidence type="ECO:0000313" key="12">
    <source>
        <dbReference type="Proteomes" id="UP001295444"/>
    </source>
</evidence>
<dbReference type="InterPro" id="IPR051036">
    <property type="entry name" value="SIGLEC"/>
</dbReference>
<dbReference type="GO" id="GO:0033691">
    <property type="term" value="F:sialic acid binding"/>
    <property type="evidence" value="ECO:0007669"/>
    <property type="project" value="TreeGrafter"/>
</dbReference>
<dbReference type="PANTHER" id="PTHR12035:SF125">
    <property type="entry name" value="SIALIC ACID-BINDING IG-LIKE LECTIN 5"/>
    <property type="match status" value="1"/>
</dbReference>